<evidence type="ECO:0000256" key="3">
    <source>
        <dbReference type="ARBA" id="ARBA00022448"/>
    </source>
</evidence>
<dbReference type="PROSITE" id="PS00078">
    <property type="entry name" value="COX2"/>
    <property type="match status" value="1"/>
</dbReference>
<dbReference type="InterPro" id="IPR036909">
    <property type="entry name" value="Cyt_c-like_dom_sf"/>
</dbReference>
<dbReference type="PANTHER" id="PTHR22888">
    <property type="entry name" value="CYTOCHROME C OXIDASE, SUBUNIT II"/>
    <property type="match status" value="1"/>
</dbReference>
<geneLocation type="plasmid" evidence="15 16">
    <name>pPRADMK78_01</name>
</geneLocation>
<dbReference type="Proteomes" id="UP000308530">
    <property type="component" value="Plasmid pPRADMK78_01"/>
</dbReference>
<dbReference type="SUPFAM" id="SSF46626">
    <property type="entry name" value="Cytochrome c"/>
    <property type="match status" value="1"/>
</dbReference>
<evidence type="ECO:0000256" key="11">
    <source>
        <dbReference type="PROSITE-ProRule" id="PRU00433"/>
    </source>
</evidence>
<comment type="catalytic activity">
    <reaction evidence="10">
        <text>4 Fe(II)-[cytochrome c] + O2 + 8 H(+)(in) = 4 Fe(III)-[cytochrome c] + 2 H2O + 4 H(+)(out)</text>
        <dbReference type="Rhea" id="RHEA:11436"/>
        <dbReference type="Rhea" id="RHEA-COMP:10350"/>
        <dbReference type="Rhea" id="RHEA-COMP:14399"/>
        <dbReference type="ChEBI" id="CHEBI:15377"/>
        <dbReference type="ChEBI" id="CHEBI:15378"/>
        <dbReference type="ChEBI" id="CHEBI:15379"/>
        <dbReference type="ChEBI" id="CHEBI:29033"/>
        <dbReference type="ChEBI" id="CHEBI:29034"/>
        <dbReference type="EC" id="7.1.1.9"/>
    </reaction>
</comment>
<evidence type="ECO:0000256" key="6">
    <source>
        <dbReference type="ARBA" id="ARBA00022982"/>
    </source>
</evidence>
<keyword evidence="8" id="KW-0186">Copper</keyword>
<evidence type="ECO:0000256" key="8">
    <source>
        <dbReference type="ARBA" id="ARBA00023008"/>
    </source>
</evidence>
<dbReference type="InterPro" id="IPR001505">
    <property type="entry name" value="Copper_CuA"/>
</dbReference>
<feature type="transmembrane region" description="Helical" evidence="12">
    <location>
        <begin position="52"/>
        <end position="77"/>
    </location>
</feature>
<organism evidence="15 16">
    <name type="scientific">Peteryoungia desertarenae</name>
    <dbReference type="NCBI Taxonomy" id="1813451"/>
    <lineage>
        <taxon>Bacteria</taxon>
        <taxon>Pseudomonadati</taxon>
        <taxon>Pseudomonadota</taxon>
        <taxon>Alphaproteobacteria</taxon>
        <taxon>Hyphomicrobiales</taxon>
        <taxon>Rhizobiaceae</taxon>
        <taxon>Peteryoungia</taxon>
    </lineage>
</organism>
<keyword evidence="7 11" id="KW-0408">Iron</keyword>
<dbReference type="SUPFAM" id="SSF49503">
    <property type="entry name" value="Cupredoxins"/>
    <property type="match status" value="1"/>
</dbReference>
<dbReference type="Gene3D" id="2.60.40.420">
    <property type="entry name" value="Cupredoxins - blue copper proteins"/>
    <property type="match status" value="1"/>
</dbReference>
<evidence type="ECO:0000259" key="14">
    <source>
        <dbReference type="PROSITE" id="PS51007"/>
    </source>
</evidence>
<keyword evidence="16" id="KW-1185">Reference proteome</keyword>
<evidence type="ECO:0000256" key="1">
    <source>
        <dbReference type="ARBA" id="ARBA00004370"/>
    </source>
</evidence>
<evidence type="ECO:0000256" key="2">
    <source>
        <dbReference type="ARBA" id="ARBA00007866"/>
    </source>
</evidence>
<accession>A0ABX6QSY6</accession>
<evidence type="ECO:0000256" key="7">
    <source>
        <dbReference type="ARBA" id="ARBA00023004"/>
    </source>
</evidence>
<keyword evidence="4 11" id="KW-0349">Heme</keyword>
<keyword evidence="5 11" id="KW-0479">Metal-binding</keyword>
<keyword evidence="6" id="KW-0249">Electron transport</keyword>
<evidence type="ECO:0000256" key="9">
    <source>
        <dbReference type="ARBA" id="ARBA00023136"/>
    </source>
</evidence>
<dbReference type="InterPro" id="IPR009056">
    <property type="entry name" value="Cyt_c-like_dom"/>
</dbReference>
<protein>
    <submittedName>
        <fullName evidence="15">C-type cytochrome</fullName>
    </submittedName>
</protein>
<dbReference type="RefSeq" id="WP_171033816.1">
    <property type="nucleotide sequence ID" value="NZ_CP058351.1"/>
</dbReference>
<keyword evidence="3" id="KW-0813">Transport</keyword>
<evidence type="ECO:0000256" key="12">
    <source>
        <dbReference type="SAM" id="Phobius"/>
    </source>
</evidence>
<feature type="domain" description="Cytochrome oxidase subunit II copper A binding" evidence="13">
    <location>
        <begin position="88"/>
        <end position="204"/>
    </location>
</feature>
<dbReference type="CDD" id="cd04213">
    <property type="entry name" value="CuRO_CcO_Caa3_II"/>
    <property type="match status" value="1"/>
</dbReference>
<gene>
    <name evidence="15" type="ORF">FE840_018370</name>
</gene>
<evidence type="ECO:0000256" key="4">
    <source>
        <dbReference type="ARBA" id="ARBA00022617"/>
    </source>
</evidence>
<sequence length="302" mass="32733">MDPASRDAWLVAELSWWMFASAIFIYIVTIGLLGVGAGIFRGRNRLSFRAGTTLVVLGGVLAPIIAIVAIGVSGVAIGDETEGPDDGSAKLTVEVVGRQWWWELRYLDAAGEVVAVTANELHLPVGERARLELLSDNVIHSFWAPNLQGKTDAIPGRRNLLFAEPEVEGVWRGQCAEFCGNQHTLMGFMVIAEPREKFGRWLERQASDARATQGPGLDIFLKLGCGDCHTIRGTSAAGQKGPDLTHLASRRTLAGATLKNSRGNLGGWITDTHEVKPGALMPSFTPEPQDLHDLLDYLEALK</sequence>
<feature type="transmembrane region" description="Helical" evidence="12">
    <location>
        <begin position="16"/>
        <end position="40"/>
    </location>
</feature>
<dbReference type="EMBL" id="CP058351">
    <property type="protein sequence ID" value="QLF71619.1"/>
    <property type="molecule type" value="Genomic_DNA"/>
</dbReference>
<proteinExistence type="inferred from homology"/>
<name>A0ABX6QSY6_9HYPH</name>
<evidence type="ECO:0000313" key="16">
    <source>
        <dbReference type="Proteomes" id="UP000308530"/>
    </source>
</evidence>
<comment type="similarity">
    <text evidence="2">Belongs to the cytochrome c oxidase subunit 2 family.</text>
</comment>
<dbReference type="InterPro" id="IPR034236">
    <property type="entry name" value="CuRO_CcO_Caa3_II"/>
</dbReference>
<evidence type="ECO:0000256" key="10">
    <source>
        <dbReference type="ARBA" id="ARBA00047816"/>
    </source>
</evidence>
<dbReference type="InterPro" id="IPR008972">
    <property type="entry name" value="Cupredoxin"/>
</dbReference>
<evidence type="ECO:0000313" key="15">
    <source>
        <dbReference type="EMBL" id="QLF71619.1"/>
    </source>
</evidence>
<keyword evidence="15" id="KW-0614">Plasmid</keyword>
<dbReference type="PANTHER" id="PTHR22888:SF9">
    <property type="entry name" value="CYTOCHROME C OXIDASE SUBUNIT 2"/>
    <property type="match status" value="1"/>
</dbReference>
<keyword evidence="9 12" id="KW-0472">Membrane</keyword>
<dbReference type="InterPro" id="IPR045187">
    <property type="entry name" value="CcO_II"/>
</dbReference>
<dbReference type="Pfam" id="PF00034">
    <property type="entry name" value="Cytochrom_C"/>
    <property type="match status" value="1"/>
</dbReference>
<dbReference type="PROSITE" id="PS50857">
    <property type="entry name" value="COX2_CUA"/>
    <property type="match status" value="1"/>
</dbReference>
<feature type="domain" description="Cytochrome c" evidence="14">
    <location>
        <begin position="211"/>
        <end position="302"/>
    </location>
</feature>
<evidence type="ECO:0000256" key="5">
    <source>
        <dbReference type="ARBA" id="ARBA00022723"/>
    </source>
</evidence>
<dbReference type="Pfam" id="PF00116">
    <property type="entry name" value="COX2"/>
    <property type="match status" value="1"/>
</dbReference>
<evidence type="ECO:0000259" key="13">
    <source>
        <dbReference type="PROSITE" id="PS50857"/>
    </source>
</evidence>
<reference evidence="15 16" key="1">
    <citation type="submission" date="2020-06" db="EMBL/GenBank/DDBJ databases">
        <title>Genome sequence of Rhizobium sp strain ADMK78.</title>
        <authorList>
            <person name="Rahi P."/>
        </authorList>
    </citation>
    <scope>NUCLEOTIDE SEQUENCE [LARGE SCALE GENOMIC DNA]</scope>
    <source>
        <strain evidence="15 16">ADMK78</strain>
        <plasmid evidence="15 16">pPRADMK78_01</plasmid>
    </source>
</reference>
<keyword evidence="12" id="KW-0812">Transmembrane</keyword>
<keyword evidence="12" id="KW-1133">Transmembrane helix</keyword>
<dbReference type="PROSITE" id="PS51007">
    <property type="entry name" value="CYTC"/>
    <property type="match status" value="1"/>
</dbReference>
<comment type="subcellular location">
    <subcellularLocation>
        <location evidence="1">Membrane</location>
    </subcellularLocation>
</comment>
<dbReference type="InterPro" id="IPR002429">
    <property type="entry name" value="CcO_II-like_C"/>
</dbReference>